<organism evidence="2 3">
    <name type="scientific">Lacihabitans soyangensis</name>
    <dbReference type="NCBI Taxonomy" id="869394"/>
    <lineage>
        <taxon>Bacteria</taxon>
        <taxon>Pseudomonadati</taxon>
        <taxon>Bacteroidota</taxon>
        <taxon>Cytophagia</taxon>
        <taxon>Cytophagales</taxon>
        <taxon>Leadbetterellaceae</taxon>
        <taxon>Lacihabitans</taxon>
    </lineage>
</organism>
<keyword evidence="1" id="KW-0472">Membrane</keyword>
<evidence type="ECO:0000313" key="3">
    <source>
        <dbReference type="Proteomes" id="UP001204144"/>
    </source>
</evidence>
<keyword evidence="1" id="KW-1133">Transmembrane helix</keyword>
<keyword evidence="3" id="KW-1185">Reference proteome</keyword>
<name>A0AAE3H6M9_9BACT</name>
<keyword evidence="1" id="KW-0812">Transmembrane</keyword>
<comment type="caution">
    <text evidence="2">The sequence shown here is derived from an EMBL/GenBank/DDBJ whole genome shotgun (WGS) entry which is preliminary data.</text>
</comment>
<dbReference type="RefSeq" id="WP_255038814.1">
    <property type="nucleotide sequence ID" value="NZ_RJUF01000180.1"/>
</dbReference>
<dbReference type="Proteomes" id="UP001204144">
    <property type="component" value="Unassembled WGS sequence"/>
</dbReference>
<reference evidence="2 3" key="1">
    <citation type="submission" date="2018-11" db="EMBL/GenBank/DDBJ databases">
        <title>Novel bacteria species description.</title>
        <authorList>
            <person name="Han J.-H."/>
        </authorList>
    </citation>
    <scope>NUCLEOTIDE SEQUENCE [LARGE SCALE GENOMIC DNA]</scope>
    <source>
        <strain evidence="2 3">KCTC23259</strain>
    </source>
</reference>
<evidence type="ECO:0000256" key="1">
    <source>
        <dbReference type="SAM" id="Phobius"/>
    </source>
</evidence>
<proteinExistence type="predicted"/>
<gene>
    <name evidence="2" type="ORF">EGI31_19500</name>
</gene>
<protein>
    <submittedName>
        <fullName evidence="2">Uncharacterized protein</fullName>
    </submittedName>
</protein>
<dbReference type="AlphaFoldDB" id="A0AAE3H6M9"/>
<accession>A0AAE3H6M9</accession>
<sequence length="123" mass="14525">MIPVWIKKLIASRAGGWALNAWEFIRAFWPFVAAAIMLYIAWVIIHTTNELRAIRLNQKKVKVWNKKIETSAEDDSLIVDQMRKLREHELVIIYTHNDEKVRIKRIADDSLQFWADSLYNSTK</sequence>
<dbReference type="EMBL" id="RJUF01000180">
    <property type="protein sequence ID" value="MCP9765125.1"/>
    <property type="molecule type" value="Genomic_DNA"/>
</dbReference>
<feature type="transmembrane region" description="Helical" evidence="1">
    <location>
        <begin position="27"/>
        <end position="45"/>
    </location>
</feature>
<evidence type="ECO:0000313" key="2">
    <source>
        <dbReference type="EMBL" id="MCP9765125.1"/>
    </source>
</evidence>